<dbReference type="EMBL" id="UOFL01000041">
    <property type="protein sequence ID" value="VAW73201.1"/>
    <property type="molecule type" value="Genomic_DNA"/>
</dbReference>
<dbReference type="NCBIfam" id="TIGR00153">
    <property type="entry name" value="TIGR00153 family protein"/>
    <property type="match status" value="1"/>
</dbReference>
<proteinExistence type="inferred from homology"/>
<reference evidence="2" key="1">
    <citation type="submission" date="2018-06" db="EMBL/GenBank/DDBJ databases">
        <authorList>
            <person name="Zhirakovskaya E."/>
        </authorList>
    </citation>
    <scope>NUCLEOTIDE SEQUENCE</scope>
</reference>
<comment type="similarity">
    <text evidence="1">Belongs to the UPF0111 family.</text>
</comment>
<evidence type="ECO:0000313" key="2">
    <source>
        <dbReference type="EMBL" id="VAW73201.1"/>
    </source>
</evidence>
<dbReference type="Gene3D" id="1.20.58.220">
    <property type="entry name" value="Phosphate transport system protein phou homolog 2, domain 2"/>
    <property type="match status" value="1"/>
</dbReference>
<dbReference type="PANTHER" id="PTHR36536:SF3">
    <property type="entry name" value="UPF0111 PROTEIN HI_1603"/>
    <property type="match status" value="1"/>
</dbReference>
<gene>
    <name evidence="2" type="ORF">MNBD_GAMMA12-558</name>
</gene>
<evidence type="ECO:0000256" key="1">
    <source>
        <dbReference type="ARBA" id="ARBA00008591"/>
    </source>
</evidence>
<dbReference type="InterPro" id="IPR018445">
    <property type="entry name" value="Put_Phosphate_transp_reg"/>
</dbReference>
<protein>
    <submittedName>
        <fullName evidence="2">Phosphate transport regulator (Distant homolog of PhoU)</fullName>
    </submittedName>
</protein>
<dbReference type="Pfam" id="PF01865">
    <property type="entry name" value="PhoU_div"/>
    <property type="match status" value="1"/>
</dbReference>
<name>A0A3B0Y0C9_9ZZZZ</name>
<dbReference type="SUPFAM" id="SSF109755">
    <property type="entry name" value="PhoU-like"/>
    <property type="match status" value="1"/>
</dbReference>
<organism evidence="2">
    <name type="scientific">hydrothermal vent metagenome</name>
    <dbReference type="NCBI Taxonomy" id="652676"/>
    <lineage>
        <taxon>unclassified sequences</taxon>
        <taxon>metagenomes</taxon>
        <taxon>ecological metagenomes</taxon>
    </lineage>
</organism>
<dbReference type="AlphaFoldDB" id="A0A3B0Y0C9"/>
<accession>A0A3B0Y0C9</accession>
<dbReference type="PANTHER" id="PTHR36536">
    <property type="entry name" value="UPF0111 PROTEIN HI_1603"/>
    <property type="match status" value="1"/>
</dbReference>
<dbReference type="InterPro" id="IPR002727">
    <property type="entry name" value="DUF47"/>
</dbReference>
<dbReference type="InterPro" id="IPR038078">
    <property type="entry name" value="PhoU-like_sf"/>
</dbReference>
<sequence length="224" mass="25755">MANFLANVFGNSPVKPMQKHMAKVFSCVSKLPEFFDAVFNKEWDKVTQLRDKISTLEREADELKKNIRLQLPTGMMLPVSRRDLLEVLTMQDKIANKAKDISGLIFGRKMEFPNVVIEHYTKFVSRCVDATKQAQRTINELDELVETGFRGKEVRLVESMIVELDAIEQDTDSIQVKIRFALFEIEKDLPPIDAMFLYKIIEWTGEVADLAQRVGSRLQLMLAK</sequence>